<accession>A0ABW6BPS8</accession>
<sequence>MYKISFSLLVIAFSLTVNSCFAQQTQVTKDTSSEENQLLNSLLGTWEIDLRPSPEAASYLKEFTIYKYEEGILSVSFYDTPFKDGRINTAWGKVQFAFTTADNSGTYYHSGYLENNKLFGNSFSPARGFIMPWSGVKKK</sequence>
<proteinExistence type="predicted"/>
<reference evidence="3" key="1">
    <citation type="journal article" date="2019" name="Int. J. Syst. Evol. Microbiol.">
        <title>The Global Catalogue of Microorganisms (GCM) 10K type strain sequencing project: providing services to taxonomists for standard genome sequencing and annotation.</title>
        <authorList>
            <consortium name="The Broad Institute Genomics Platform"/>
            <consortium name="The Broad Institute Genome Sequencing Center for Infectious Disease"/>
            <person name="Wu L."/>
            <person name="Ma J."/>
        </authorList>
    </citation>
    <scope>NUCLEOTIDE SEQUENCE [LARGE SCALE GENOMIC DNA]</scope>
    <source>
        <strain evidence="3">KCTC 23984</strain>
    </source>
</reference>
<protein>
    <recommendedName>
        <fullName evidence="4">Lipocalin-like domain-containing protein</fullName>
    </recommendedName>
</protein>
<keyword evidence="3" id="KW-1185">Reference proteome</keyword>
<evidence type="ECO:0008006" key="4">
    <source>
        <dbReference type="Google" id="ProtNLM"/>
    </source>
</evidence>
<dbReference type="EMBL" id="JBHUOX010000001">
    <property type="protein sequence ID" value="MFD2998764.1"/>
    <property type="molecule type" value="Genomic_DNA"/>
</dbReference>
<feature type="chain" id="PRO_5046913089" description="Lipocalin-like domain-containing protein" evidence="1">
    <location>
        <begin position="23"/>
        <end position="139"/>
    </location>
</feature>
<comment type="caution">
    <text evidence="2">The sequence shown here is derived from an EMBL/GenBank/DDBJ whole genome shotgun (WGS) entry which is preliminary data.</text>
</comment>
<feature type="signal peptide" evidence="1">
    <location>
        <begin position="1"/>
        <end position="22"/>
    </location>
</feature>
<evidence type="ECO:0000313" key="3">
    <source>
        <dbReference type="Proteomes" id="UP001597641"/>
    </source>
</evidence>
<organism evidence="2 3">
    <name type="scientific">Pontibacter toksunensis</name>
    <dbReference type="NCBI Taxonomy" id="1332631"/>
    <lineage>
        <taxon>Bacteria</taxon>
        <taxon>Pseudomonadati</taxon>
        <taxon>Bacteroidota</taxon>
        <taxon>Cytophagia</taxon>
        <taxon>Cytophagales</taxon>
        <taxon>Hymenobacteraceae</taxon>
        <taxon>Pontibacter</taxon>
    </lineage>
</organism>
<evidence type="ECO:0000313" key="2">
    <source>
        <dbReference type="EMBL" id="MFD2998764.1"/>
    </source>
</evidence>
<evidence type="ECO:0000256" key="1">
    <source>
        <dbReference type="SAM" id="SignalP"/>
    </source>
</evidence>
<keyword evidence="1" id="KW-0732">Signal</keyword>
<dbReference type="Proteomes" id="UP001597641">
    <property type="component" value="Unassembled WGS sequence"/>
</dbReference>
<gene>
    <name evidence="2" type="ORF">ACFS7Z_00185</name>
</gene>
<name>A0ABW6BPS8_9BACT</name>
<dbReference type="RefSeq" id="WP_377479058.1">
    <property type="nucleotide sequence ID" value="NZ_JBHUOX010000001.1"/>
</dbReference>